<reference evidence="1" key="2">
    <citation type="submission" date="2022-10" db="EMBL/GenBank/DDBJ databases">
        <authorList>
            <person name="Ngo T.-E."/>
        </authorList>
    </citation>
    <scope>NUCLEOTIDE SEQUENCE</scope>
    <source>
        <strain evidence="1">JHB</strain>
    </source>
</reference>
<evidence type="ECO:0000313" key="1">
    <source>
        <dbReference type="EMBL" id="WAN68930.1"/>
    </source>
</evidence>
<accession>A0A9Q9UVK1</accession>
<dbReference type="Proteomes" id="UP000176944">
    <property type="component" value="Chromosome"/>
</dbReference>
<name>A0A9Q9UVK1_MOOP1</name>
<proteinExistence type="predicted"/>
<reference evidence="1" key="1">
    <citation type="journal article" date="2017" name="Proc. Natl. Acad. Sci. U.S.A.">
        <title>Comparative genomics uncovers the prolific and distinctive metabolic potential of the cyanobacterial genus Moorea.</title>
        <authorList>
            <person name="Leao T."/>
            <person name="Castelao G."/>
            <person name="Korobeynikov A."/>
            <person name="Monroe E.A."/>
            <person name="Podell S."/>
            <person name="Glukhov E."/>
            <person name="Allen E.E."/>
            <person name="Gerwick W.H."/>
            <person name="Gerwick L."/>
        </authorList>
    </citation>
    <scope>NUCLEOTIDE SEQUENCE</scope>
    <source>
        <strain evidence="1">JHB</strain>
    </source>
</reference>
<sequence length="66" mass="7685">MRNFYSVSRSYNIESSLTLISYLDAADRYSLFPVPCSLFPVPCSLKPKKFVPHLIEKPYISLQRAW</sequence>
<dbReference type="EMBL" id="CP017708">
    <property type="protein sequence ID" value="WAN68930.1"/>
    <property type="molecule type" value="Genomic_DNA"/>
</dbReference>
<dbReference type="AlphaFoldDB" id="A0A9Q9UVK1"/>
<protein>
    <submittedName>
        <fullName evidence="1">Uncharacterized protein</fullName>
    </submittedName>
</protein>
<gene>
    <name evidence="1" type="ORF">BJP36_41980</name>
</gene>
<organism evidence="1">
    <name type="scientific">Moorena producens (strain JHB)</name>
    <dbReference type="NCBI Taxonomy" id="1454205"/>
    <lineage>
        <taxon>Bacteria</taxon>
        <taxon>Bacillati</taxon>
        <taxon>Cyanobacteriota</taxon>
        <taxon>Cyanophyceae</taxon>
        <taxon>Coleofasciculales</taxon>
        <taxon>Coleofasciculaceae</taxon>
        <taxon>Moorena</taxon>
    </lineage>
</organism>